<dbReference type="Pfam" id="PF00561">
    <property type="entry name" value="Abhydrolase_1"/>
    <property type="match status" value="1"/>
</dbReference>
<dbReference type="InterPro" id="IPR029058">
    <property type="entry name" value="AB_hydrolase_fold"/>
</dbReference>
<dbReference type="Proteomes" id="UP000450917">
    <property type="component" value="Unassembled WGS sequence"/>
</dbReference>
<evidence type="ECO:0000313" key="2">
    <source>
        <dbReference type="EMBL" id="MUG69870.1"/>
    </source>
</evidence>
<dbReference type="GO" id="GO:0016020">
    <property type="term" value="C:membrane"/>
    <property type="evidence" value="ECO:0007669"/>
    <property type="project" value="TreeGrafter"/>
</dbReference>
<gene>
    <name evidence="2" type="ORF">GNP93_04165</name>
</gene>
<dbReference type="Gene3D" id="3.40.50.1820">
    <property type="entry name" value="alpha/beta hydrolase"/>
    <property type="match status" value="1"/>
</dbReference>
<dbReference type="InterPro" id="IPR050266">
    <property type="entry name" value="AB_hydrolase_sf"/>
</dbReference>
<proteinExistence type="predicted"/>
<accession>A0A7X2Z7P9</accession>
<name>A0A7X2Z7P9_9BACL</name>
<feature type="domain" description="AB hydrolase-1" evidence="1">
    <location>
        <begin position="37"/>
        <end position="268"/>
    </location>
</feature>
<evidence type="ECO:0000313" key="3">
    <source>
        <dbReference type="Proteomes" id="UP000450917"/>
    </source>
</evidence>
<comment type="caution">
    <text evidence="2">The sequence shown here is derived from an EMBL/GenBank/DDBJ whole genome shotgun (WGS) entry which is preliminary data.</text>
</comment>
<reference evidence="2 3" key="1">
    <citation type="submission" date="2019-11" db="EMBL/GenBank/DDBJ databases">
        <title>Draft genome sequences of five Paenibacillus species of dairy origin.</title>
        <authorList>
            <person name="Olajide A.M."/>
            <person name="Chen S."/>
            <person name="Lapointe G."/>
        </authorList>
    </citation>
    <scope>NUCLEOTIDE SEQUENCE [LARGE SCALE GENOMIC DNA]</scope>
    <source>
        <strain evidence="2 3">2CS3</strain>
    </source>
</reference>
<sequence length="286" mass="32431">MSTVWTNLSGLEFSQRYVNAEGIRTRVIEAGNGEGDPLIFLHGTGGHAEAYSRNIKEHAKHFKVYVIDFVGHGYSDKPDVPYTIPVYADHVLKFMDALGIQKAHLSGESLGGWVSAWLAIHHQHRVAKLVLNTAGGLIADPKVMERLRTLTRQAVEQPTREFIKIRLEFLMLSKTSVTDELIDIRYEIYSQPEMRKAVENILVLQEMEVRVKNMLSEEDLAKITAPTFVIWTSHDPTAGIEVGERFAKAIPNARMKVIENAGHWPQYEQANEFNELHINFLNEGDR</sequence>
<keyword evidence="3" id="KW-1185">Reference proteome</keyword>
<organism evidence="2 3">
    <name type="scientific">Paenibacillus validus</name>
    <dbReference type="NCBI Taxonomy" id="44253"/>
    <lineage>
        <taxon>Bacteria</taxon>
        <taxon>Bacillati</taxon>
        <taxon>Bacillota</taxon>
        <taxon>Bacilli</taxon>
        <taxon>Bacillales</taxon>
        <taxon>Paenibacillaceae</taxon>
        <taxon>Paenibacillus</taxon>
    </lineage>
</organism>
<dbReference type="EMBL" id="WNZX01000002">
    <property type="protein sequence ID" value="MUG69870.1"/>
    <property type="molecule type" value="Genomic_DNA"/>
</dbReference>
<protein>
    <submittedName>
        <fullName evidence="2">Alpha/beta fold hydrolase</fullName>
    </submittedName>
</protein>
<dbReference type="GO" id="GO:0016787">
    <property type="term" value="F:hydrolase activity"/>
    <property type="evidence" value="ECO:0007669"/>
    <property type="project" value="UniProtKB-KW"/>
</dbReference>
<dbReference type="PRINTS" id="PR00111">
    <property type="entry name" value="ABHYDROLASE"/>
</dbReference>
<dbReference type="InterPro" id="IPR000073">
    <property type="entry name" value="AB_hydrolase_1"/>
</dbReference>
<dbReference type="RefSeq" id="WP_155614076.1">
    <property type="nucleotide sequence ID" value="NZ_WNZX01000002.1"/>
</dbReference>
<dbReference type="PANTHER" id="PTHR43798:SF33">
    <property type="entry name" value="HYDROLASE, PUTATIVE (AFU_ORTHOLOGUE AFUA_2G14860)-RELATED"/>
    <property type="match status" value="1"/>
</dbReference>
<dbReference type="AlphaFoldDB" id="A0A7X2Z7P9"/>
<keyword evidence="2" id="KW-0378">Hydrolase</keyword>
<dbReference type="PANTHER" id="PTHR43798">
    <property type="entry name" value="MONOACYLGLYCEROL LIPASE"/>
    <property type="match status" value="1"/>
</dbReference>
<evidence type="ECO:0000259" key="1">
    <source>
        <dbReference type="Pfam" id="PF00561"/>
    </source>
</evidence>
<dbReference type="SUPFAM" id="SSF53474">
    <property type="entry name" value="alpha/beta-Hydrolases"/>
    <property type="match status" value="1"/>
</dbReference>